<dbReference type="AlphaFoldDB" id="A0A7M2XVQ2"/>
<reference evidence="1 2" key="1">
    <citation type="submission" date="2020-10" db="EMBL/GenBank/DDBJ databases">
        <title>Whole genome sequence of oil-degrading bacteria Rhodococcus pyridinivorans strain 5Ap.</title>
        <authorList>
            <person name="Akhremchuk A.E."/>
            <person name="Valentovich L.N."/>
            <person name="Charniauskaya M.I."/>
            <person name="Bukliarevich H.A."/>
            <person name="Titok M.A."/>
        </authorList>
    </citation>
    <scope>NUCLEOTIDE SEQUENCE [LARGE SCALE GENOMIC DNA]</scope>
    <source>
        <strain evidence="1 2">5Ap</strain>
    </source>
</reference>
<evidence type="ECO:0000313" key="1">
    <source>
        <dbReference type="EMBL" id="QOW01433.1"/>
    </source>
</evidence>
<gene>
    <name evidence="1" type="ORF">INP59_17480</name>
</gene>
<sequence length="75" mass="8461">MSALRVAHGHARNRRCSPELRTSRFVDPMVMISERPAEVEDRAVPGHWEGDLVRHEALCNRAEVKDLRRCAVAAA</sequence>
<proteinExistence type="predicted"/>
<dbReference type="EMBL" id="CP063450">
    <property type="protein sequence ID" value="QOW01433.1"/>
    <property type="molecule type" value="Genomic_DNA"/>
</dbReference>
<organism evidence="1 2">
    <name type="scientific">Rhodococcus pyridinivorans</name>
    <dbReference type="NCBI Taxonomy" id="103816"/>
    <lineage>
        <taxon>Bacteria</taxon>
        <taxon>Bacillati</taxon>
        <taxon>Actinomycetota</taxon>
        <taxon>Actinomycetes</taxon>
        <taxon>Mycobacteriales</taxon>
        <taxon>Nocardiaceae</taxon>
        <taxon>Rhodococcus</taxon>
    </lineage>
</organism>
<name>A0A7M2XVQ2_9NOCA</name>
<evidence type="ECO:0000313" key="2">
    <source>
        <dbReference type="Proteomes" id="UP000593818"/>
    </source>
</evidence>
<accession>A0A7M2XVQ2</accession>
<dbReference type="RefSeq" id="WP_193903985.1">
    <property type="nucleotide sequence ID" value="NZ_CP063450.1"/>
</dbReference>
<evidence type="ECO:0008006" key="3">
    <source>
        <dbReference type="Google" id="ProtNLM"/>
    </source>
</evidence>
<protein>
    <recommendedName>
        <fullName evidence="3">Integrase catalytic domain-containing protein</fullName>
    </recommendedName>
</protein>
<keyword evidence="2" id="KW-1185">Reference proteome</keyword>
<dbReference type="Proteomes" id="UP000593818">
    <property type="component" value="Chromosome"/>
</dbReference>